<keyword evidence="6" id="KW-1185">Reference proteome</keyword>
<evidence type="ECO:0000313" key="5">
    <source>
        <dbReference type="EMBL" id="KAJ4957767.1"/>
    </source>
</evidence>
<accession>A0A9Q0K009</accession>
<feature type="region of interest" description="Disordered" evidence="4">
    <location>
        <begin position="1"/>
        <end position="21"/>
    </location>
</feature>
<dbReference type="Pfam" id="PF02458">
    <property type="entry name" value="Transferase"/>
    <property type="match status" value="1"/>
</dbReference>
<reference evidence="5" key="1">
    <citation type="journal article" date="2023" name="Plant J.">
        <title>The genome of the king protea, Protea cynaroides.</title>
        <authorList>
            <person name="Chang J."/>
            <person name="Duong T.A."/>
            <person name="Schoeman C."/>
            <person name="Ma X."/>
            <person name="Roodt D."/>
            <person name="Barker N."/>
            <person name="Li Z."/>
            <person name="Van de Peer Y."/>
            <person name="Mizrachi E."/>
        </authorList>
    </citation>
    <scope>NUCLEOTIDE SEQUENCE</scope>
    <source>
        <tissue evidence="5">Young leaves</tissue>
    </source>
</reference>
<organism evidence="5 6">
    <name type="scientific">Protea cynaroides</name>
    <dbReference type="NCBI Taxonomy" id="273540"/>
    <lineage>
        <taxon>Eukaryota</taxon>
        <taxon>Viridiplantae</taxon>
        <taxon>Streptophyta</taxon>
        <taxon>Embryophyta</taxon>
        <taxon>Tracheophyta</taxon>
        <taxon>Spermatophyta</taxon>
        <taxon>Magnoliopsida</taxon>
        <taxon>Proteales</taxon>
        <taxon>Proteaceae</taxon>
        <taxon>Protea</taxon>
    </lineage>
</organism>
<feature type="compositionally biased region" description="Polar residues" evidence="4">
    <location>
        <begin position="1"/>
        <end position="10"/>
    </location>
</feature>
<comment type="caution">
    <text evidence="5">The sequence shown here is derived from an EMBL/GenBank/DDBJ whole genome shotgun (WGS) entry which is preliminary data.</text>
</comment>
<dbReference type="InterPro" id="IPR023213">
    <property type="entry name" value="CAT-like_dom_sf"/>
</dbReference>
<evidence type="ECO:0000256" key="1">
    <source>
        <dbReference type="ARBA" id="ARBA00009861"/>
    </source>
</evidence>
<keyword evidence="2" id="KW-0808">Transferase</keyword>
<name>A0A9Q0K009_9MAGN</name>
<dbReference type="Gene3D" id="3.30.559.10">
    <property type="entry name" value="Chloramphenicol acetyltransferase-like domain"/>
    <property type="match status" value="2"/>
</dbReference>
<gene>
    <name evidence="5" type="ORF">NE237_024878</name>
</gene>
<proteinExistence type="inferred from homology"/>
<keyword evidence="3" id="KW-0012">Acyltransferase</keyword>
<protein>
    <submittedName>
        <fullName evidence="5">Uncharacterized protein</fullName>
    </submittedName>
</protein>
<dbReference type="PANTHER" id="PTHR31642">
    <property type="entry name" value="TRICHOTHECENE 3-O-ACETYLTRANSFERASE"/>
    <property type="match status" value="1"/>
</dbReference>
<dbReference type="InterPro" id="IPR050317">
    <property type="entry name" value="Plant_Fungal_Acyltransferase"/>
</dbReference>
<evidence type="ECO:0000256" key="2">
    <source>
        <dbReference type="ARBA" id="ARBA00022679"/>
    </source>
</evidence>
<comment type="similarity">
    <text evidence="1">Belongs to the plant acyltransferase family.</text>
</comment>
<evidence type="ECO:0000256" key="4">
    <source>
        <dbReference type="SAM" id="MobiDB-lite"/>
    </source>
</evidence>
<dbReference type="OrthoDB" id="671439at2759"/>
<dbReference type="GO" id="GO:0016747">
    <property type="term" value="F:acyltransferase activity, transferring groups other than amino-acyl groups"/>
    <property type="evidence" value="ECO:0007669"/>
    <property type="project" value="TreeGrafter"/>
</dbReference>
<dbReference type="EMBL" id="JAMYWD010000010">
    <property type="protein sequence ID" value="KAJ4957767.1"/>
    <property type="molecule type" value="Genomic_DNA"/>
</dbReference>
<dbReference type="FunFam" id="3.30.559.10:FF:000008">
    <property type="entry name" value="Tryptamine hydroxycinnamoyl transferase"/>
    <property type="match status" value="1"/>
</dbReference>
<dbReference type="Proteomes" id="UP001141806">
    <property type="component" value="Unassembled WGS sequence"/>
</dbReference>
<sequence length="447" mass="49341">MLTLKASHTVTPAHPTPSGKLWLSESDQVKPLTHAPTIYFYRPTSGDVAAASAIDILRDSLSKVLVQFYPLAGRVHSIGGGRLELECNALGAKLFEAESEAVINDFGDFRPTPEIRKLIPRVDYNTPINELPLLLMQLTRFHCGGIAVGVAISHIIVDGLTALQFINSWAKVARGEKLEVTLFLDRTVLHASEPPVEPIFDHVEFGSPPVLLGRSDASVERKKETTVAMLRLTSDQVEKLKNKANEGRTEESGRVFSRYEAVAGHMWRCACKARAHDNEQLTKLRVVVDCRNRLRPPLPQGYFGNATFPTTPTSLAGELLAKPLGYASGKIREAVEKMTDEYVRSTIDFLKSQDDLTPFRTSFHTVGCTQGVFFGNPNLAVTSWVGLPIYDADFGWGKPIHMGPGSLGFDGKSFILPGREGDGSFIVALRLQVAHMDDFKKFFYEDI</sequence>
<dbReference type="AlphaFoldDB" id="A0A9Q0K009"/>
<evidence type="ECO:0000313" key="6">
    <source>
        <dbReference type="Proteomes" id="UP001141806"/>
    </source>
</evidence>
<evidence type="ECO:0000256" key="3">
    <source>
        <dbReference type="ARBA" id="ARBA00023315"/>
    </source>
</evidence>
<dbReference type="PANTHER" id="PTHR31642:SF324">
    <property type="entry name" value="SPERMIDINE HYDROXYCINNAMOYL TRANSFERASE"/>
    <property type="match status" value="1"/>
</dbReference>